<name>A0A917VU78_9NOCA</name>
<accession>A0A917VU78</accession>
<dbReference type="InterPro" id="IPR008160">
    <property type="entry name" value="Collagen"/>
</dbReference>
<dbReference type="Proteomes" id="UP000638263">
    <property type="component" value="Unassembled WGS sequence"/>
</dbReference>
<dbReference type="RefSeq" id="WP_058856614.1">
    <property type="nucleotide sequence ID" value="NZ_BMMH01000005.1"/>
</dbReference>
<sequence length="832" mass="85133">MNASHTLVRGHCCDTCGNPQLSRNLWWVGKLMTERDLTDEQSYQLGKITRHNRYLHGLGIVCGLDVHEHPNPACRPDYLVVSPGAALDCCGNEILLTHEEVVPIRELVLDQWVADHQDEEMTGPHRVQLCLSYRECLGEDVETLLDSCGCGEATCDHSSCRPSRVLDSYRFGVVIDAPSAAPPLPAALNWSSTLAVAGTVGFAVDAAGDRVYVLTETSLLVFAAGTGAVLSVVPLPAVGLAVAVSRTGHRVYIAVADTAEVLVLDASDLSTVVALELTTAPTAAVRLASRPDGGLVALDIGGTTVHAWSAAVDTGADSSTALEGSAATGADPRGVAVLSDGVGWAVGCGDGTVQLVDATAPGTPHTVSLAGALLVAAVPTVGESRLLVVDATARTAQQYTVDLAAGTLTAVGHPGTTVDAPVAVAVAGSAAWAVLAGERDGDGAGTARVLDLVAMGTGPASAGPAEVVGDGPIGVAIDPVGSRVLVGSTGGAVAPAVAGVAVLAVSANDCGASLGERACPDCDGGDCLVLSTVESWTPGDPYSDTVLTGADRVLLPSVAQLTAAVHCLLSRPAATGEPGPVGPAGPQGEKGATGDTGEKGDPGAKGDKGDPGGPGQKGDKGEEGDKGEKGDSGSQGLPGPPGETGEAGPPGHFPLIELPRIVALSWEHRGIVTSDEAVHRFKRRGLIVAFSEPMDPRTLDFMSVAVYVRMPAETYTELGYHWVGLYREPRPVFVDAQCGDVIDQCRTDPPVDNVTGVWIELGRSAPNGVYRVVLDGDAILSLRAGTRIDGSFGPLALDGNHPGPGLPARCPTGDFLEGGRFESWFVLGRSDQ</sequence>
<feature type="compositionally biased region" description="Basic and acidic residues" evidence="1">
    <location>
        <begin position="617"/>
        <end position="631"/>
    </location>
</feature>
<dbReference type="InterPro" id="IPR015943">
    <property type="entry name" value="WD40/YVTN_repeat-like_dom_sf"/>
</dbReference>
<evidence type="ECO:0000313" key="3">
    <source>
        <dbReference type="Proteomes" id="UP000638263"/>
    </source>
</evidence>
<dbReference type="GO" id="GO:0030198">
    <property type="term" value="P:extracellular matrix organization"/>
    <property type="evidence" value="ECO:0007669"/>
    <property type="project" value="TreeGrafter"/>
</dbReference>
<protein>
    <recommendedName>
        <fullName evidence="4">Collagen-like protein</fullName>
    </recommendedName>
</protein>
<proteinExistence type="predicted"/>
<comment type="caution">
    <text evidence="2">The sequence shown here is derived from an EMBL/GenBank/DDBJ whole genome shotgun (WGS) entry which is preliminary data.</text>
</comment>
<dbReference type="Gene3D" id="2.130.10.10">
    <property type="entry name" value="YVTN repeat-like/Quinoprotein amine dehydrogenase"/>
    <property type="match status" value="1"/>
</dbReference>
<reference evidence="2" key="2">
    <citation type="submission" date="2020-09" db="EMBL/GenBank/DDBJ databases">
        <authorList>
            <person name="Sun Q."/>
            <person name="Zhou Y."/>
        </authorList>
    </citation>
    <scope>NUCLEOTIDE SEQUENCE</scope>
    <source>
        <strain evidence="2">CGMCC 4.3508</strain>
    </source>
</reference>
<dbReference type="PANTHER" id="PTHR24023:SF1082">
    <property type="entry name" value="COLLAGEN TRIPLE HELIX REPEAT"/>
    <property type="match status" value="1"/>
</dbReference>
<dbReference type="EMBL" id="BMMH01000005">
    <property type="protein sequence ID" value="GGL14619.1"/>
    <property type="molecule type" value="Genomic_DNA"/>
</dbReference>
<organism evidence="2 3">
    <name type="scientific">Nocardia jinanensis</name>
    <dbReference type="NCBI Taxonomy" id="382504"/>
    <lineage>
        <taxon>Bacteria</taxon>
        <taxon>Bacillati</taxon>
        <taxon>Actinomycetota</taxon>
        <taxon>Actinomycetes</taxon>
        <taxon>Mycobacteriales</taxon>
        <taxon>Nocardiaceae</taxon>
        <taxon>Nocardia</taxon>
    </lineage>
</organism>
<dbReference type="GO" id="GO:0030020">
    <property type="term" value="F:extracellular matrix structural constituent conferring tensile strength"/>
    <property type="evidence" value="ECO:0007669"/>
    <property type="project" value="TreeGrafter"/>
</dbReference>
<gene>
    <name evidence="2" type="ORF">GCM10011588_31440</name>
</gene>
<dbReference type="GO" id="GO:0005615">
    <property type="term" value="C:extracellular space"/>
    <property type="evidence" value="ECO:0007669"/>
    <property type="project" value="TreeGrafter"/>
</dbReference>
<evidence type="ECO:0008006" key="4">
    <source>
        <dbReference type="Google" id="ProtNLM"/>
    </source>
</evidence>
<dbReference type="PANTHER" id="PTHR24023">
    <property type="entry name" value="COLLAGEN ALPHA"/>
    <property type="match status" value="1"/>
</dbReference>
<dbReference type="Pfam" id="PF01391">
    <property type="entry name" value="Collagen"/>
    <property type="match status" value="1"/>
</dbReference>
<dbReference type="InterPro" id="IPR011044">
    <property type="entry name" value="Quino_amine_DH_bsu"/>
</dbReference>
<dbReference type="SUPFAM" id="SSF50969">
    <property type="entry name" value="YVTN repeat-like/Quinoprotein amine dehydrogenase"/>
    <property type="match status" value="1"/>
</dbReference>
<evidence type="ECO:0000256" key="1">
    <source>
        <dbReference type="SAM" id="MobiDB-lite"/>
    </source>
</evidence>
<reference evidence="2" key="1">
    <citation type="journal article" date="2014" name="Int. J. Syst. Evol. Microbiol.">
        <title>Complete genome sequence of Corynebacterium casei LMG S-19264T (=DSM 44701T), isolated from a smear-ripened cheese.</title>
        <authorList>
            <consortium name="US DOE Joint Genome Institute (JGI-PGF)"/>
            <person name="Walter F."/>
            <person name="Albersmeier A."/>
            <person name="Kalinowski J."/>
            <person name="Ruckert C."/>
        </authorList>
    </citation>
    <scope>NUCLEOTIDE SEQUENCE</scope>
    <source>
        <strain evidence="2">CGMCC 4.3508</strain>
    </source>
</reference>
<keyword evidence="3" id="KW-1185">Reference proteome</keyword>
<dbReference type="InterPro" id="IPR050149">
    <property type="entry name" value="Collagen_superfamily"/>
</dbReference>
<evidence type="ECO:0000313" key="2">
    <source>
        <dbReference type="EMBL" id="GGL14619.1"/>
    </source>
</evidence>
<feature type="region of interest" description="Disordered" evidence="1">
    <location>
        <begin position="573"/>
        <end position="654"/>
    </location>
</feature>
<dbReference type="AlphaFoldDB" id="A0A917VU78"/>
<dbReference type="GO" id="GO:0031012">
    <property type="term" value="C:extracellular matrix"/>
    <property type="evidence" value="ECO:0007669"/>
    <property type="project" value="TreeGrafter"/>
</dbReference>
<feature type="compositionally biased region" description="Basic and acidic residues" evidence="1">
    <location>
        <begin position="596"/>
        <end position="610"/>
    </location>
</feature>